<evidence type="ECO:0000256" key="1">
    <source>
        <dbReference type="SAM" id="MobiDB-lite"/>
    </source>
</evidence>
<protein>
    <submittedName>
        <fullName evidence="2">Quinoprotein amine dehydrogenase, beta chain</fullName>
    </submittedName>
</protein>
<name>A0A9Q9B1A0_9PEZI</name>
<dbReference type="AlphaFoldDB" id="A0A9Q9B1A0"/>
<gene>
    <name evidence="2" type="ORF">Slin15195_G124130</name>
</gene>
<evidence type="ECO:0000313" key="2">
    <source>
        <dbReference type="EMBL" id="USW59094.1"/>
    </source>
</evidence>
<sequence>MFTPHGLAVDYLGGYIWTSDFVVPASVLKPSPFGSLGGDTVRLWDVETRTILNAVEIPNGGGIQDVKIIPGNPDFAAVATAVALGQIWIIYPKRVDPATGKPGVAELLFDLGPEARETTAIFSALTNDGKYMYVTYTTGNHVAALDISDLNNIKRLDDPNEAQPITGPHSTVVFDLTDPANPKYDSQADRNAPSGI</sequence>
<proteinExistence type="predicted"/>
<organism evidence="2 3">
    <name type="scientific">Septoria linicola</name>
    <dbReference type="NCBI Taxonomy" id="215465"/>
    <lineage>
        <taxon>Eukaryota</taxon>
        <taxon>Fungi</taxon>
        <taxon>Dikarya</taxon>
        <taxon>Ascomycota</taxon>
        <taxon>Pezizomycotina</taxon>
        <taxon>Dothideomycetes</taxon>
        <taxon>Dothideomycetidae</taxon>
        <taxon>Mycosphaerellales</taxon>
        <taxon>Mycosphaerellaceae</taxon>
        <taxon>Septoria</taxon>
    </lineage>
</organism>
<dbReference type="EMBL" id="CP099429">
    <property type="protein sequence ID" value="USW59094.1"/>
    <property type="molecule type" value="Genomic_DNA"/>
</dbReference>
<dbReference type="SUPFAM" id="SSF50969">
    <property type="entry name" value="YVTN repeat-like/Quinoprotein amine dehydrogenase"/>
    <property type="match status" value="1"/>
</dbReference>
<accession>A0A9Q9B1A0</accession>
<reference evidence="2" key="1">
    <citation type="submission" date="2022-06" db="EMBL/GenBank/DDBJ databases">
        <title>Complete genome sequences of two strains of the flax pathogen Septoria linicola.</title>
        <authorList>
            <person name="Lapalu N."/>
            <person name="Simon A."/>
            <person name="Demenou B."/>
            <person name="Paumier D."/>
            <person name="Guillot M.-P."/>
            <person name="Gout L."/>
            <person name="Valade R."/>
        </authorList>
    </citation>
    <scope>NUCLEOTIDE SEQUENCE</scope>
    <source>
        <strain evidence="2">SE15195</strain>
    </source>
</reference>
<dbReference type="Proteomes" id="UP001056384">
    <property type="component" value="Chromosome 12"/>
</dbReference>
<dbReference type="InterPro" id="IPR011044">
    <property type="entry name" value="Quino_amine_DH_bsu"/>
</dbReference>
<evidence type="ECO:0000313" key="3">
    <source>
        <dbReference type="Proteomes" id="UP001056384"/>
    </source>
</evidence>
<keyword evidence="3" id="KW-1185">Reference proteome</keyword>
<feature type="region of interest" description="Disordered" evidence="1">
    <location>
        <begin position="176"/>
        <end position="196"/>
    </location>
</feature>
<dbReference type="InterPro" id="IPR015943">
    <property type="entry name" value="WD40/YVTN_repeat-like_dom_sf"/>
</dbReference>
<dbReference type="Gene3D" id="2.130.10.10">
    <property type="entry name" value="YVTN repeat-like/Quinoprotein amine dehydrogenase"/>
    <property type="match status" value="1"/>
</dbReference>